<keyword evidence="2" id="KW-1185">Reference proteome</keyword>
<evidence type="ECO:0000313" key="1">
    <source>
        <dbReference type="EMBL" id="GAA0823616.1"/>
    </source>
</evidence>
<name>A0ABN1LB25_9GAMM</name>
<evidence type="ECO:0000313" key="2">
    <source>
        <dbReference type="Proteomes" id="UP001500021"/>
    </source>
</evidence>
<organism evidence="1 2">
    <name type="scientific">Colwellia asteriadis</name>
    <dbReference type="NCBI Taxonomy" id="517723"/>
    <lineage>
        <taxon>Bacteria</taxon>
        <taxon>Pseudomonadati</taxon>
        <taxon>Pseudomonadota</taxon>
        <taxon>Gammaproteobacteria</taxon>
        <taxon>Alteromonadales</taxon>
        <taxon>Colwelliaceae</taxon>
        <taxon>Colwellia</taxon>
    </lineage>
</organism>
<reference evidence="1 2" key="1">
    <citation type="journal article" date="2019" name="Int. J. Syst. Evol. Microbiol.">
        <title>The Global Catalogue of Microorganisms (GCM) 10K type strain sequencing project: providing services to taxonomists for standard genome sequencing and annotation.</title>
        <authorList>
            <consortium name="The Broad Institute Genomics Platform"/>
            <consortium name="The Broad Institute Genome Sequencing Center for Infectious Disease"/>
            <person name="Wu L."/>
            <person name="Ma J."/>
        </authorList>
    </citation>
    <scope>NUCLEOTIDE SEQUENCE [LARGE SCALE GENOMIC DNA]</scope>
    <source>
        <strain evidence="1 2">JCM 15608</strain>
    </source>
</reference>
<dbReference type="RefSeq" id="WP_343818967.1">
    <property type="nucleotide sequence ID" value="NZ_BAAAFA010000014.1"/>
</dbReference>
<protein>
    <submittedName>
        <fullName evidence="1">Uncharacterized protein</fullName>
    </submittedName>
</protein>
<proteinExistence type="predicted"/>
<sequence length="65" mass="6984">MMTTRFEPVVNADNKGKSQVELSSSVLANLLNSGLLHCGDCKSLNSSAKAVLWHALLESVTTNHD</sequence>
<dbReference type="Proteomes" id="UP001500021">
    <property type="component" value="Unassembled WGS sequence"/>
</dbReference>
<accession>A0ABN1LB25</accession>
<comment type="caution">
    <text evidence="1">The sequence shown here is derived from an EMBL/GenBank/DDBJ whole genome shotgun (WGS) entry which is preliminary data.</text>
</comment>
<gene>
    <name evidence="1" type="ORF">GCM10009111_33590</name>
</gene>
<dbReference type="EMBL" id="BAAAFA010000014">
    <property type="protein sequence ID" value="GAA0823616.1"/>
    <property type="molecule type" value="Genomic_DNA"/>
</dbReference>